<evidence type="ECO:0000313" key="2">
    <source>
        <dbReference type="Proteomes" id="UP001163687"/>
    </source>
</evidence>
<dbReference type="KEGG" id="cmic:caldi_11430"/>
<reference evidence="1" key="1">
    <citation type="submission" date="2022-03" db="EMBL/GenBank/DDBJ databases">
        <title>Complete genome sequence of Caldinitratiruptor microaerophilus.</title>
        <authorList>
            <person name="Mukaiyama R."/>
            <person name="Nishiyama T."/>
            <person name="Ueda K."/>
        </authorList>
    </citation>
    <scope>NUCLEOTIDE SEQUENCE</scope>
    <source>
        <strain evidence="1">JCM 16183</strain>
    </source>
</reference>
<sequence>MVIAPPTRLAATRHGAGCPAGYRGAPAVTLPVPMAVAVHGAVLAVRPLVHTPDIHTPDLTLARLRSYTETIYFEI</sequence>
<accession>A0AA35CKF5</accession>
<keyword evidence="2" id="KW-1185">Reference proteome</keyword>
<proteinExistence type="predicted"/>
<protein>
    <submittedName>
        <fullName evidence="1">Uncharacterized protein</fullName>
    </submittedName>
</protein>
<evidence type="ECO:0000313" key="1">
    <source>
        <dbReference type="EMBL" id="BDG60053.1"/>
    </source>
</evidence>
<organism evidence="1 2">
    <name type="scientific">Caldinitratiruptor microaerophilus</name>
    <dbReference type="NCBI Taxonomy" id="671077"/>
    <lineage>
        <taxon>Bacteria</taxon>
        <taxon>Bacillati</taxon>
        <taxon>Bacillota</taxon>
        <taxon>Clostridia</taxon>
        <taxon>Eubacteriales</taxon>
        <taxon>Symbiobacteriaceae</taxon>
        <taxon>Caldinitratiruptor</taxon>
    </lineage>
</organism>
<dbReference type="AlphaFoldDB" id="A0AA35CKF5"/>
<name>A0AA35CKF5_9FIRM</name>
<dbReference type="Proteomes" id="UP001163687">
    <property type="component" value="Chromosome"/>
</dbReference>
<dbReference type="EMBL" id="AP025628">
    <property type="protein sequence ID" value="BDG60053.1"/>
    <property type="molecule type" value="Genomic_DNA"/>
</dbReference>
<gene>
    <name evidence="1" type="ORF">caldi_11430</name>
</gene>